<evidence type="ECO:0000313" key="1">
    <source>
        <dbReference type="EMBL" id="GFR57910.1"/>
    </source>
</evidence>
<organism evidence="1 2">
    <name type="scientific">Elysia marginata</name>
    <dbReference type="NCBI Taxonomy" id="1093978"/>
    <lineage>
        <taxon>Eukaryota</taxon>
        <taxon>Metazoa</taxon>
        <taxon>Spiralia</taxon>
        <taxon>Lophotrochozoa</taxon>
        <taxon>Mollusca</taxon>
        <taxon>Gastropoda</taxon>
        <taxon>Heterobranchia</taxon>
        <taxon>Euthyneura</taxon>
        <taxon>Panpulmonata</taxon>
        <taxon>Sacoglossa</taxon>
        <taxon>Placobranchoidea</taxon>
        <taxon>Plakobranchidae</taxon>
        <taxon>Elysia</taxon>
    </lineage>
</organism>
<evidence type="ECO:0000313" key="2">
    <source>
        <dbReference type="Proteomes" id="UP000762676"/>
    </source>
</evidence>
<dbReference type="AlphaFoldDB" id="A0AAV4EB51"/>
<dbReference type="Proteomes" id="UP000762676">
    <property type="component" value="Unassembled WGS sequence"/>
</dbReference>
<proteinExistence type="predicted"/>
<comment type="caution">
    <text evidence="1">The sequence shown here is derived from an EMBL/GenBank/DDBJ whole genome shotgun (WGS) entry which is preliminary data.</text>
</comment>
<protein>
    <submittedName>
        <fullName evidence="1">Uncharacterized protein</fullName>
    </submittedName>
</protein>
<gene>
    <name evidence="1" type="ORF">ElyMa_000014000</name>
</gene>
<sequence length="101" mass="11132">MQALLTSQCGRTLSTVPSAVSDTTLVVEKETLKLKQPNSVKPLDLGAVEDHSYLLQLNWLNCWSYVETLRSQFWADPTDMNQKHSGDLGIGICSALPLLCP</sequence>
<reference evidence="1 2" key="1">
    <citation type="journal article" date="2021" name="Elife">
        <title>Chloroplast acquisition without the gene transfer in kleptoplastic sea slugs, Plakobranchus ocellatus.</title>
        <authorList>
            <person name="Maeda T."/>
            <person name="Takahashi S."/>
            <person name="Yoshida T."/>
            <person name="Shimamura S."/>
            <person name="Takaki Y."/>
            <person name="Nagai Y."/>
            <person name="Toyoda A."/>
            <person name="Suzuki Y."/>
            <person name="Arimoto A."/>
            <person name="Ishii H."/>
            <person name="Satoh N."/>
            <person name="Nishiyama T."/>
            <person name="Hasebe M."/>
            <person name="Maruyama T."/>
            <person name="Minagawa J."/>
            <person name="Obokata J."/>
            <person name="Shigenobu S."/>
        </authorList>
    </citation>
    <scope>NUCLEOTIDE SEQUENCE [LARGE SCALE GENOMIC DNA]</scope>
</reference>
<accession>A0AAV4EB51</accession>
<name>A0AAV4EB51_9GAST</name>
<dbReference type="EMBL" id="BMAT01000028">
    <property type="protein sequence ID" value="GFR57910.1"/>
    <property type="molecule type" value="Genomic_DNA"/>
</dbReference>
<keyword evidence="2" id="KW-1185">Reference proteome</keyword>